<dbReference type="AlphaFoldDB" id="A0A0C9T156"/>
<organism evidence="2 3">
    <name type="scientific">Sphaerobolus stellatus (strain SS14)</name>
    <dbReference type="NCBI Taxonomy" id="990650"/>
    <lineage>
        <taxon>Eukaryota</taxon>
        <taxon>Fungi</taxon>
        <taxon>Dikarya</taxon>
        <taxon>Basidiomycota</taxon>
        <taxon>Agaricomycotina</taxon>
        <taxon>Agaricomycetes</taxon>
        <taxon>Phallomycetidae</taxon>
        <taxon>Geastrales</taxon>
        <taxon>Sphaerobolaceae</taxon>
        <taxon>Sphaerobolus</taxon>
    </lineage>
</organism>
<keyword evidence="3" id="KW-1185">Reference proteome</keyword>
<accession>A0A0C9T156</accession>
<sequence length="389" mass="44223">MHSRSQQQLLFLKLKPAQSFIPSSSPDDSQPGTDIATLIFTIHIGSIANLARNTYSRIIKETVPCVVNSRYKVGTDNVVWPIYFEDGAQWIIRIPRRDWSPLLEKNLQADIDVMNFIGAHTTIPLPRIYGYSTNVDSPLGRPYVFMQLMPGKLLWERWFDPEWFTERRRKTVFRSLAEYLCQLNRFELPSLGTIQIDLISQVLSVGPILPTPESVDEEHPNGTANKGPYFSATKYFHDELTPKIKNEEDKVLKADLIALRVFTRILVDPALDGPPFVLQRPDLHLQNLLVDVEGNITGLIDWDGVCFSSTRQNGYARYPSWITRDWDPVWYTYGDPPEESFGSESDAISENQCLRSASDNIHEGETAYEIDGKCVETVAEADVLIKDSP</sequence>
<dbReference type="PANTHER" id="PTHR21310:SF15">
    <property type="entry name" value="AMINOGLYCOSIDE PHOSPHOTRANSFERASE DOMAIN-CONTAINING PROTEIN"/>
    <property type="match status" value="1"/>
</dbReference>
<feature type="domain" description="Aminoglycoside phosphotransferase" evidence="1">
    <location>
        <begin position="74"/>
        <end position="307"/>
    </location>
</feature>
<dbReference type="HOGENOM" id="CLU_027206_1_1_1"/>
<reference evidence="2 3" key="1">
    <citation type="submission" date="2014-06" db="EMBL/GenBank/DDBJ databases">
        <title>Evolutionary Origins and Diversification of the Mycorrhizal Mutualists.</title>
        <authorList>
            <consortium name="DOE Joint Genome Institute"/>
            <consortium name="Mycorrhizal Genomics Consortium"/>
            <person name="Kohler A."/>
            <person name="Kuo A."/>
            <person name="Nagy L.G."/>
            <person name="Floudas D."/>
            <person name="Copeland A."/>
            <person name="Barry K.W."/>
            <person name="Cichocki N."/>
            <person name="Veneault-Fourrey C."/>
            <person name="LaButti K."/>
            <person name="Lindquist E.A."/>
            <person name="Lipzen A."/>
            <person name="Lundell T."/>
            <person name="Morin E."/>
            <person name="Murat C."/>
            <person name="Riley R."/>
            <person name="Ohm R."/>
            <person name="Sun H."/>
            <person name="Tunlid A."/>
            <person name="Henrissat B."/>
            <person name="Grigoriev I.V."/>
            <person name="Hibbett D.S."/>
            <person name="Martin F."/>
        </authorList>
    </citation>
    <scope>NUCLEOTIDE SEQUENCE [LARGE SCALE GENOMIC DNA]</scope>
    <source>
        <strain evidence="2 3">SS14</strain>
    </source>
</reference>
<dbReference type="InterPro" id="IPR051678">
    <property type="entry name" value="AGP_Transferase"/>
</dbReference>
<dbReference type="OrthoDB" id="5404599at2759"/>
<proteinExistence type="predicted"/>
<feature type="non-terminal residue" evidence="2">
    <location>
        <position position="1"/>
    </location>
</feature>
<dbReference type="Pfam" id="PF01636">
    <property type="entry name" value="APH"/>
    <property type="match status" value="1"/>
</dbReference>
<name>A0A0C9T156_SPHS4</name>
<dbReference type="Proteomes" id="UP000054279">
    <property type="component" value="Unassembled WGS sequence"/>
</dbReference>
<dbReference type="SUPFAM" id="SSF56112">
    <property type="entry name" value="Protein kinase-like (PK-like)"/>
    <property type="match status" value="1"/>
</dbReference>
<dbReference type="InterPro" id="IPR011009">
    <property type="entry name" value="Kinase-like_dom_sf"/>
</dbReference>
<dbReference type="EMBL" id="KN838221">
    <property type="protein sequence ID" value="KIJ22453.1"/>
    <property type="molecule type" value="Genomic_DNA"/>
</dbReference>
<dbReference type="PANTHER" id="PTHR21310">
    <property type="entry name" value="AMINOGLYCOSIDE PHOSPHOTRANSFERASE-RELATED-RELATED"/>
    <property type="match status" value="1"/>
</dbReference>
<gene>
    <name evidence="2" type="ORF">M422DRAFT_277106</name>
</gene>
<evidence type="ECO:0000259" key="1">
    <source>
        <dbReference type="Pfam" id="PF01636"/>
    </source>
</evidence>
<evidence type="ECO:0000313" key="2">
    <source>
        <dbReference type="EMBL" id="KIJ22453.1"/>
    </source>
</evidence>
<evidence type="ECO:0000313" key="3">
    <source>
        <dbReference type="Proteomes" id="UP000054279"/>
    </source>
</evidence>
<protein>
    <recommendedName>
        <fullName evidence="1">Aminoglycoside phosphotransferase domain-containing protein</fullName>
    </recommendedName>
</protein>
<dbReference type="InterPro" id="IPR002575">
    <property type="entry name" value="Aminoglycoside_PTrfase"/>
</dbReference>